<dbReference type="PANTHER" id="PTHR24075:SF5">
    <property type="entry name" value="U5 SMALL NUCLEAR RIBONUCLEOPROTEIN 200 KDA HELICASE"/>
    <property type="match status" value="1"/>
</dbReference>
<dbReference type="InterPro" id="IPR035892">
    <property type="entry name" value="C2_domain_sf"/>
</dbReference>
<keyword evidence="1" id="KW-0732">Signal</keyword>
<dbReference type="Gene3D" id="2.60.40.150">
    <property type="entry name" value="C2 domain"/>
    <property type="match status" value="2"/>
</dbReference>
<dbReference type="PANTHER" id="PTHR24075">
    <property type="entry name" value="SEC63 DOMAIN-CONTAINING"/>
    <property type="match status" value="1"/>
</dbReference>
<dbReference type="Proteomes" id="UP001244341">
    <property type="component" value="Chromosome 11b"/>
</dbReference>
<organism evidence="2 3">
    <name type="scientific">Tetradesmus obliquus</name>
    <name type="common">Green alga</name>
    <name type="synonym">Acutodesmus obliquus</name>
    <dbReference type="NCBI Taxonomy" id="3088"/>
    <lineage>
        <taxon>Eukaryota</taxon>
        <taxon>Viridiplantae</taxon>
        <taxon>Chlorophyta</taxon>
        <taxon>core chlorophytes</taxon>
        <taxon>Chlorophyceae</taxon>
        <taxon>CS clade</taxon>
        <taxon>Sphaeropleales</taxon>
        <taxon>Scenedesmaceae</taxon>
        <taxon>Tetradesmus</taxon>
    </lineage>
</organism>
<sequence>MFALQCSRLLFFMCDSWLGCDQEYEVELNVGEAAEGSGSEEMSEGRRLALLCDSWLGCDQEYEVELNVGEAAEGSGSEEMSE</sequence>
<feature type="chain" id="PRO_5047038123" evidence="1">
    <location>
        <begin position="20"/>
        <end position="82"/>
    </location>
</feature>
<evidence type="ECO:0000313" key="3">
    <source>
        <dbReference type="Proteomes" id="UP001244341"/>
    </source>
</evidence>
<proteinExistence type="predicted"/>
<accession>A0ABY8UH07</accession>
<protein>
    <submittedName>
        <fullName evidence="2">Uncharacterized protein</fullName>
    </submittedName>
</protein>
<dbReference type="EMBL" id="CP126218">
    <property type="protein sequence ID" value="WIA19958.1"/>
    <property type="molecule type" value="Genomic_DNA"/>
</dbReference>
<reference evidence="2 3" key="1">
    <citation type="submission" date="2023-05" db="EMBL/GenBank/DDBJ databases">
        <title>A 100% complete, gapless, phased diploid assembly of the Scenedesmus obliquus UTEX 3031 genome.</title>
        <authorList>
            <person name="Biondi T.C."/>
            <person name="Hanschen E.R."/>
            <person name="Kwon T."/>
            <person name="Eng W."/>
            <person name="Kruse C.P.S."/>
            <person name="Koehler S.I."/>
            <person name="Kunde Y."/>
            <person name="Gleasner C.D."/>
            <person name="You Mak K.T."/>
            <person name="Polle J."/>
            <person name="Hovde B.T."/>
            <person name="Starkenburg S.R."/>
        </authorList>
    </citation>
    <scope>NUCLEOTIDE SEQUENCE [LARGE SCALE GENOMIC DNA]</scope>
    <source>
        <strain evidence="2 3">DOE0152z</strain>
    </source>
</reference>
<gene>
    <name evidence="2" type="ORF">OEZ85_005839</name>
</gene>
<evidence type="ECO:0000256" key="1">
    <source>
        <dbReference type="SAM" id="SignalP"/>
    </source>
</evidence>
<keyword evidence="3" id="KW-1185">Reference proteome</keyword>
<feature type="signal peptide" evidence="1">
    <location>
        <begin position="1"/>
        <end position="19"/>
    </location>
</feature>
<evidence type="ECO:0000313" key="2">
    <source>
        <dbReference type="EMBL" id="WIA19958.1"/>
    </source>
</evidence>
<name>A0ABY8UH07_TETOB</name>